<comment type="caution">
    <text evidence="6">The sequence shown here is derived from an EMBL/GenBank/DDBJ whole genome shotgun (WGS) entry which is preliminary data.</text>
</comment>
<gene>
    <name evidence="6" type="ORF">BFJ65_g7518</name>
</gene>
<evidence type="ECO:0000256" key="2">
    <source>
        <dbReference type="ARBA" id="ARBA00022692"/>
    </source>
</evidence>
<dbReference type="InterPro" id="IPR045863">
    <property type="entry name" value="CorA_TM1_TM2"/>
</dbReference>
<accession>A0A3L6NQG0</accession>
<evidence type="ECO:0000256" key="3">
    <source>
        <dbReference type="ARBA" id="ARBA00022989"/>
    </source>
</evidence>
<evidence type="ECO:0000256" key="1">
    <source>
        <dbReference type="ARBA" id="ARBA00004141"/>
    </source>
</evidence>
<protein>
    <recommendedName>
        <fullName evidence="7">Magnesium transport protein CorA</fullName>
    </recommendedName>
</protein>
<proteinExistence type="predicted"/>
<dbReference type="Pfam" id="PF01544">
    <property type="entry name" value="CorA"/>
    <property type="match status" value="1"/>
</dbReference>
<keyword evidence="4 5" id="KW-0472">Membrane</keyword>
<dbReference type="GO" id="GO:0046873">
    <property type="term" value="F:metal ion transmembrane transporter activity"/>
    <property type="evidence" value="ECO:0007669"/>
    <property type="project" value="InterPro"/>
</dbReference>
<keyword evidence="2 5" id="KW-0812">Transmembrane</keyword>
<feature type="transmembrane region" description="Helical" evidence="5">
    <location>
        <begin position="416"/>
        <end position="437"/>
    </location>
</feature>
<dbReference type="InterPro" id="IPR002523">
    <property type="entry name" value="MgTranspt_CorA/ZnTranspt_ZntB"/>
</dbReference>
<evidence type="ECO:0000256" key="4">
    <source>
        <dbReference type="ARBA" id="ARBA00023136"/>
    </source>
</evidence>
<dbReference type="EMBL" id="MRCU01000004">
    <property type="protein sequence ID" value="RKK20825.1"/>
    <property type="molecule type" value="Genomic_DNA"/>
</dbReference>
<sequence length="452" mass="51731">MFESDRQELLESSLWKPLDKFLGYIEAGDYYDAEGKTRSPYYKRDYLQDTEVEDWLSQTGRFATDARCSLRVLMCERLDFERLGFAMSKRSFLSAETTFGLPPEALPILNLHRGQYYSNIMWNDVDDNEPMTSIAVTIKVPQMSELGNFGLSLTHILKSGTTMALIHGWNIWTNTLPNGNRVEPHHMKIEKLIKSTHSLWTHPLLLPLVFLREHLSRADVQSSKLSRKVQTIERNLGVERTGRLAMIDIGVTDQMKQLFGQEEQRTGLMSELTSASTDVSNVTRVLKWDKECIQFLHQVKGQIDKYHGRSAIALDSELSSLIQFMYCHVESAGNFTGFLHSRLETELNVLYNLIAHTNAELNLRIASTTGLDSAAMKTLTFVTIAFLPATFIATLFSMPMFDWESDGKETISPNFWIYWVVSIPLTLITAGGWRVWWHYQKIYHAGMFKTGD</sequence>
<evidence type="ECO:0000256" key="5">
    <source>
        <dbReference type="SAM" id="Phobius"/>
    </source>
</evidence>
<keyword evidence="3 5" id="KW-1133">Transmembrane helix</keyword>
<reference evidence="6" key="1">
    <citation type="journal article" date="2018" name="Sci. Rep.">
        <title>Characterisation of pathogen-specific regions and novel effector candidates in Fusarium oxysporum f. sp. cepae.</title>
        <authorList>
            <person name="Armitage A.D."/>
            <person name="Taylor A."/>
            <person name="Sobczyk M.K."/>
            <person name="Baxter L."/>
            <person name="Greenfield B.P."/>
            <person name="Bates H.J."/>
            <person name="Wilson F."/>
            <person name="Jackson A.C."/>
            <person name="Ott S."/>
            <person name="Harrison R.J."/>
            <person name="Clarkson J.P."/>
        </authorList>
    </citation>
    <scope>NUCLEOTIDE SEQUENCE [LARGE SCALE GENOMIC DNA]</scope>
    <source>
        <strain evidence="6">FoC_Fus2</strain>
    </source>
</reference>
<evidence type="ECO:0008006" key="7">
    <source>
        <dbReference type="Google" id="ProtNLM"/>
    </source>
</evidence>
<comment type="subcellular location">
    <subcellularLocation>
        <location evidence="1">Membrane</location>
        <topology evidence="1">Multi-pass membrane protein</topology>
    </subcellularLocation>
</comment>
<evidence type="ECO:0000313" key="6">
    <source>
        <dbReference type="EMBL" id="RKK20825.1"/>
    </source>
</evidence>
<feature type="transmembrane region" description="Helical" evidence="5">
    <location>
        <begin position="374"/>
        <end position="396"/>
    </location>
</feature>
<name>A0A3L6NQG0_FUSOX</name>
<dbReference type="AlphaFoldDB" id="A0A3L6NQG0"/>
<dbReference type="GO" id="GO:0016020">
    <property type="term" value="C:membrane"/>
    <property type="evidence" value="ECO:0007669"/>
    <property type="project" value="UniProtKB-SubCell"/>
</dbReference>
<dbReference type="Gene3D" id="1.20.58.340">
    <property type="entry name" value="Magnesium transport protein CorA, transmembrane region"/>
    <property type="match status" value="1"/>
</dbReference>
<organism evidence="6">
    <name type="scientific">Fusarium oxysporum f. sp. cepae</name>
    <dbReference type="NCBI Taxonomy" id="396571"/>
    <lineage>
        <taxon>Eukaryota</taxon>
        <taxon>Fungi</taxon>
        <taxon>Dikarya</taxon>
        <taxon>Ascomycota</taxon>
        <taxon>Pezizomycotina</taxon>
        <taxon>Sordariomycetes</taxon>
        <taxon>Hypocreomycetidae</taxon>
        <taxon>Hypocreales</taxon>
        <taxon>Nectriaceae</taxon>
        <taxon>Fusarium</taxon>
        <taxon>Fusarium oxysporum species complex</taxon>
    </lineage>
</organism>
<dbReference type="SUPFAM" id="SSF144083">
    <property type="entry name" value="Magnesium transport protein CorA, transmembrane region"/>
    <property type="match status" value="1"/>
</dbReference>
<dbReference type="Proteomes" id="UP000270866">
    <property type="component" value="Chromosome 7"/>
</dbReference>